<gene>
    <name evidence="2" type="ORF">OKA104_LOCUS49883</name>
</gene>
<feature type="region of interest" description="Disordered" evidence="1">
    <location>
        <begin position="1"/>
        <end position="98"/>
    </location>
</feature>
<name>A0A820MDC1_9BILA</name>
<evidence type="ECO:0000313" key="2">
    <source>
        <dbReference type="EMBL" id="CAF4371909.1"/>
    </source>
</evidence>
<comment type="caution">
    <text evidence="2">The sequence shown here is derived from an EMBL/GenBank/DDBJ whole genome shotgun (WGS) entry which is preliminary data.</text>
</comment>
<feature type="compositionally biased region" description="Basic and acidic residues" evidence="1">
    <location>
        <begin position="65"/>
        <end position="75"/>
    </location>
</feature>
<protein>
    <submittedName>
        <fullName evidence="2">Uncharacterized protein</fullName>
    </submittedName>
</protein>
<dbReference type="EMBL" id="CAJOAY010024101">
    <property type="protein sequence ID" value="CAF4371909.1"/>
    <property type="molecule type" value="Genomic_DNA"/>
</dbReference>
<evidence type="ECO:0000313" key="3">
    <source>
        <dbReference type="Proteomes" id="UP000663881"/>
    </source>
</evidence>
<dbReference type="Proteomes" id="UP000663881">
    <property type="component" value="Unassembled WGS sequence"/>
</dbReference>
<feature type="compositionally biased region" description="Basic residues" evidence="1">
    <location>
        <begin position="38"/>
        <end position="50"/>
    </location>
</feature>
<sequence>MSPNPVPRHRHTLHNPSAPSHRHVSRPKTSHDMVRHNNNNHHHQSNKHLYRTPSNTSQLNLQHQHIHDLPSSERHLPRRPQTSRSTPRQQRTQRKDRP</sequence>
<feature type="compositionally biased region" description="Polar residues" evidence="1">
    <location>
        <begin position="52"/>
        <end position="63"/>
    </location>
</feature>
<dbReference type="AlphaFoldDB" id="A0A820MDC1"/>
<reference evidence="2" key="1">
    <citation type="submission" date="2021-02" db="EMBL/GenBank/DDBJ databases">
        <authorList>
            <person name="Nowell W R."/>
        </authorList>
    </citation>
    <scope>NUCLEOTIDE SEQUENCE</scope>
</reference>
<evidence type="ECO:0000256" key="1">
    <source>
        <dbReference type="SAM" id="MobiDB-lite"/>
    </source>
</evidence>
<organism evidence="2 3">
    <name type="scientific">Adineta steineri</name>
    <dbReference type="NCBI Taxonomy" id="433720"/>
    <lineage>
        <taxon>Eukaryota</taxon>
        <taxon>Metazoa</taxon>
        <taxon>Spiralia</taxon>
        <taxon>Gnathifera</taxon>
        <taxon>Rotifera</taxon>
        <taxon>Eurotatoria</taxon>
        <taxon>Bdelloidea</taxon>
        <taxon>Adinetida</taxon>
        <taxon>Adinetidae</taxon>
        <taxon>Adineta</taxon>
    </lineage>
</organism>
<feature type="compositionally biased region" description="Low complexity" evidence="1">
    <location>
        <begin position="79"/>
        <end position="90"/>
    </location>
</feature>
<proteinExistence type="predicted"/>
<accession>A0A820MDC1</accession>